<keyword evidence="2" id="KW-1185">Reference proteome</keyword>
<dbReference type="Proteomes" id="UP000032304">
    <property type="component" value="Chromosome 4"/>
</dbReference>
<evidence type="ECO:0000313" key="1">
    <source>
        <dbReference type="EMBL" id="KJB23243.1"/>
    </source>
</evidence>
<reference evidence="1 2" key="1">
    <citation type="journal article" date="2012" name="Nature">
        <title>Repeated polyploidization of Gossypium genomes and the evolution of spinnable cotton fibres.</title>
        <authorList>
            <person name="Paterson A.H."/>
            <person name="Wendel J.F."/>
            <person name="Gundlach H."/>
            <person name="Guo H."/>
            <person name="Jenkins J."/>
            <person name="Jin D."/>
            <person name="Llewellyn D."/>
            <person name="Showmaker K.C."/>
            <person name="Shu S."/>
            <person name="Udall J."/>
            <person name="Yoo M.J."/>
            <person name="Byers R."/>
            <person name="Chen W."/>
            <person name="Doron-Faigenboim A."/>
            <person name="Duke M.V."/>
            <person name="Gong L."/>
            <person name="Grimwood J."/>
            <person name="Grover C."/>
            <person name="Grupp K."/>
            <person name="Hu G."/>
            <person name="Lee T.H."/>
            <person name="Li J."/>
            <person name="Lin L."/>
            <person name="Liu T."/>
            <person name="Marler B.S."/>
            <person name="Page J.T."/>
            <person name="Roberts A.W."/>
            <person name="Romanel E."/>
            <person name="Sanders W.S."/>
            <person name="Szadkowski E."/>
            <person name="Tan X."/>
            <person name="Tang H."/>
            <person name="Xu C."/>
            <person name="Wang J."/>
            <person name="Wang Z."/>
            <person name="Zhang D."/>
            <person name="Zhang L."/>
            <person name="Ashrafi H."/>
            <person name="Bedon F."/>
            <person name="Bowers J.E."/>
            <person name="Brubaker C.L."/>
            <person name="Chee P.W."/>
            <person name="Das S."/>
            <person name="Gingle A.R."/>
            <person name="Haigler C.H."/>
            <person name="Harker D."/>
            <person name="Hoffmann L.V."/>
            <person name="Hovav R."/>
            <person name="Jones D.C."/>
            <person name="Lemke C."/>
            <person name="Mansoor S."/>
            <person name="ur Rahman M."/>
            <person name="Rainville L.N."/>
            <person name="Rambani A."/>
            <person name="Reddy U.K."/>
            <person name="Rong J.K."/>
            <person name="Saranga Y."/>
            <person name="Scheffler B.E."/>
            <person name="Scheffler J.A."/>
            <person name="Stelly D.M."/>
            <person name="Triplett B.A."/>
            <person name="Van Deynze A."/>
            <person name="Vaslin M.F."/>
            <person name="Waghmare V.N."/>
            <person name="Walford S.A."/>
            <person name="Wright R.J."/>
            <person name="Zaki E.A."/>
            <person name="Zhang T."/>
            <person name="Dennis E.S."/>
            <person name="Mayer K.F."/>
            <person name="Peterson D.G."/>
            <person name="Rokhsar D.S."/>
            <person name="Wang X."/>
            <person name="Schmutz J."/>
        </authorList>
    </citation>
    <scope>NUCLEOTIDE SEQUENCE [LARGE SCALE GENOMIC DNA]</scope>
</reference>
<dbReference type="AlphaFoldDB" id="A0A0D2P916"/>
<accession>A0A0D2P916</accession>
<sequence length="108" mass="12694">MITRMFGFQINSKIRFGFADEELKRIKTSFTSRFKVLSYGQFICMIPVSKCWNLPTSLAIIILVKQAKQEKSHLRFSFKEEIQTRRETQLTSMVVGCYFESKIKIRAN</sequence>
<gene>
    <name evidence="1" type="ORF">B456_004G089500</name>
</gene>
<dbReference type="Gramene" id="KJB23243">
    <property type="protein sequence ID" value="KJB23243"/>
    <property type="gene ID" value="B456_004G089500"/>
</dbReference>
<name>A0A0D2P916_GOSRA</name>
<dbReference type="EMBL" id="CM001743">
    <property type="protein sequence ID" value="KJB23243.1"/>
    <property type="molecule type" value="Genomic_DNA"/>
</dbReference>
<evidence type="ECO:0000313" key="2">
    <source>
        <dbReference type="Proteomes" id="UP000032304"/>
    </source>
</evidence>
<proteinExistence type="predicted"/>
<organism evidence="1 2">
    <name type="scientific">Gossypium raimondii</name>
    <name type="common">Peruvian cotton</name>
    <name type="synonym">Gossypium klotzschianum subsp. raimondii</name>
    <dbReference type="NCBI Taxonomy" id="29730"/>
    <lineage>
        <taxon>Eukaryota</taxon>
        <taxon>Viridiplantae</taxon>
        <taxon>Streptophyta</taxon>
        <taxon>Embryophyta</taxon>
        <taxon>Tracheophyta</taxon>
        <taxon>Spermatophyta</taxon>
        <taxon>Magnoliopsida</taxon>
        <taxon>eudicotyledons</taxon>
        <taxon>Gunneridae</taxon>
        <taxon>Pentapetalae</taxon>
        <taxon>rosids</taxon>
        <taxon>malvids</taxon>
        <taxon>Malvales</taxon>
        <taxon>Malvaceae</taxon>
        <taxon>Malvoideae</taxon>
        <taxon>Gossypium</taxon>
    </lineage>
</organism>
<protein>
    <submittedName>
        <fullName evidence="1">Uncharacterized protein</fullName>
    </submittedName>
</protein>